<organism evidence="3 4">
    <name type="scientific">Phycicoccus elongatus Lp2</name>
    <dbReference type="NCBI Taxonomy" id="1193181"/>
    <lineage>
        <taxon>Bacteria</taxon>
        <taxon>Bacillati</taxon>
        <taxon>Actinomycetota</taxon>
        <taxon>Actinomycetes</taxon>
        <taxon>Micrococcales</taxon>
        <taxon>Intrasporangiaceae</taxon>
        <taxon>Phycicoccus</taxon>
    </lineage>
</organism>
<gene>
    <name evidence="3" type="primary">mutA</name>
    <name evidence="3" type="ORF">BN10_130100</name>
</gene>
<dbReference type="AlphaFoldDB" id="N0E033"/>
<keyword evidence="4" id="KW-1185">Reference proteome</keyword>
<dbReference type="SUPFAM" id="SSF51703">
    <property type="entry name" value="Cobalamin (vitamin B12)-dependent enzymes"/>
    <property type="match status" value="1"/>
</dbReference>
<keyword evidence="3" id="KW-0413">Isomerase</keyword>
<reference evidence="3 4" key="1">
    <citation type="journal article" date="2013" name="ISME J.">
        <title>A metabolic model for members of the genus Tetrasphaera involved in enhanced biological phosphorus removal.</title>
        <authorList>
            <person name="Kristiansen R."/>
            <person name="Nguyen H.T.T."/>
            <person name="Saunders A.M."/>
            <person name="Nielsen J.L."/>
            <person name="Wimmer R."/>
            <person name="Le V.Q."/>
            <person name="McIlroy S.J."/>
            <person name="Petrovski S."/>
            <person name="Seviour R.J."/>
            <person name="Calteau A."/>
            <person name="Nielsen K.L."/>
            <person name="Nielsen P.H."/>
        </authorList>
    </citation>
    <scope>NUCLEOTIDE SEQUENCE [LARGE SCALE GENOMIC DNA]</scope>
    <source>
        <strain evidence="3 4">Lp2</strain>
    </source>
</reference>
<feature type="domain" description="Methylmalonyl-CoA mutase alpha/beta chain catalytic" evidence="2">
    <location>
        <begin position="208"/>
        <end position="445"/>
    </location>
</feature>
<proteinExistence type="predicted"/>
<dbReference type="InterPro" id="IPR016176">
    <property type="entry name" value="Cbl-dep_enz_cat"/>
</dbReference>
<protein>
    <submittedName>
        <fullName evidence="3">Methylmalonyl-CoA mutase small subunit (Beta subunit)</fullName>
        <ecNumber evidence="3">5.4.99.2</ecNumber>
    </submittedName>
</protein>
<accession>N0E033</accession>
<evidence type="ECO:0000313" key="4">
    <source>
        <dbReference type="Proteomes" id="UP000013167"/>
    </source>
</evidence>
<dbReference type="Pfam" id="PF01642">
    <property type="entry name" value="MM_CoA_mutase"/>
    <property type="match status" value="1"/>
</dbReference>
<dbReference type="InterPro" id="IPR024067">
    <property type="entry name" value="Me-malonyl-CoA_mutase_sm_su_N"/>
</dbReference>
<dbReference type="Proteomes" id="UP000013167">
    <property type="component" value="Unassembled WGS sequence"/>
</dbReference>
<evidence type="ECO:0000259" key="2">
    <source>
        <dbReference type="Pfam" id="PF01642"/>
    </source>
</evidence>
<dbReference type="RefSeq" id="WP_010849341.1">
    <property type="nucleotide sequence ID" value="NZ_HF570956.1"/>
</dbReference>
<dbReference type="HOGENOM" id="CLU_009523_6_0_11"/>
<evidence type="ECO:0000256" key="1">
    <source>
        <dbReference type="ARBA" id="ARBA00011870"/>
    </source>
</evidence>
<dbReference type="PANTHER" id="PTHR48101">
    <property type="entry name" value="METHYLMALONYL-COA MUTASE, MITOCHONDRIAL-RELATED"/>
    <property type="match status" value="1"/>
</dbReference>
<dbReference type="InterPro" id="IPR006099">
    <property type="entry name" value="MeMalonylCoA_mutase_a/b_cat"/>
</dbReference>
<comment type="caution">
    <text evidence="3">The sequence shown here is derived from an EMBL/GenBank/DDBJ whole genome shotgun (WGS) entry which is preliminary data.</text>
</comment>
<dbReference type="EMBL" id="CAIZ01000035">
    <property type="protein sequence ID" value="CCH69086.1"/>
    <property type="molecule type" value="Genomic_DNA"/>
</dbReference>
<dbReference type="GO" id="GO:0031419">
    <property type="term" value="F:cobalamin binding"/>
    <property type="evidence" value="ECO:0007669"/>
    <property type="project" value="UniProtKB-KW"/>
</dbReference>
<dbReference type="Gene3D" id="1.10.196.20">
    <property type="match status" value="1"/>
</dbReference>
<dbReference type="PANTHER" id="PTHR48101:SF4">
    <property type="entry name" value="METHYLMALONYL-COA MUTASE, MITOCHONDRIAL"/>
    <property type="match status" value="1"/>
</dbReference>
<dbReference type="EC" id="5.4.99.2" evidence="3"/>
<dbReference type="STRING" id="1193181.BN10_130100"/>
<dbReference type="GO" id="GO:0004494">
    <property type="term" value="F:methylmalonyl-CoA mutase activity"/>
    <property type="evidence" value="ECO:0007669"/>
    <property type="project" value="UniProtKB-EC"/>
</dbReference>
<name>N0E033_9MICO</name>
<sequence length="616" mass="64140">MSTDAAMPLAGDFPTHTHDEWRELAAAVVNKAKAEDAKVTGAEAEASMRTTLPGGLEVDPLYLRPSDGAPLGVPGAMPFTRGRAMRQAGQPWDVRQLHDHPDAATSRAAVLDDLEHGVTSVWVHVGTDGIPAAALSEVLADVNLEMAPVVVSSYDAQDAAARALREVLDQNPESTGNLGLDPIGAAARLGGSPDLTVLEGALDGLDARRVRAITVDARTYRDAGATAVEEVGYAVATGLAYVRALADSGVVPSDSFPHIEFRVSASQDQFLTIAALRALRRLWARVGEVLEVPEADRGARIHAVTSLRMFTRDDPWVNVLRSTLATFAASVGGAEAISVLPYDTVAGLPEKFSRRLARNTQIVLADESNIARVTDPAGGAWAVEVLTDEVATAAWAVLQEVEAAGGIAAALADGLVAGRLEAARGEAEQGLANRRTPLTGVSMFPLVGETPLAREPRAALPTGGLAPHRDSEVWEGLRDRATALAGTGPAPTVVVAALGERRDFGARETFMANLLAAGGIASVTVEGTPADVAAEARSRHTDVVVLASSPKGYSAHAADAVKGLRDNGIEVILVAGRAKELGETAVDGEVRDGMDVVAFLDDLLTRLGAPAEGAHS</sequence>
<comment type="subunit">
    <text evidence="1">Heterodimer of an alpha and a beta chain.</text>
</comment>
<dbReference type="Gene3D" id="3.20.20.240">
    <property type="entry name" value="Methylmalonyl-CoA mutase"/>
    <property type="match status" value="1"/>
</dbReference>
<dbReference type="eggNOG" id="COG1884">
    <property type="taxonomic scope" value="Bacteria"/>
</dbReference>
<evidence type="ECO:0000313" key="3">
    <source>
        <dbReference type="EMBL" id="CCH69086.1"/>
    </source>
</evidence>
<dbReference type="Gene3D" id="3.40.50.280">
    <property type="entry name" value="Cobalamin-binding domain"/>
    <property type="match status" value="1"/>
</dbReference>